<protein>
    <submittedName>
        <fullName evidence="1">Uncharacterized protein</fullName>
    </submittedName>
</protein>
<sequence length="79" mass="8226">MERLREMMGGWGTEIREEEAGQTLSLCDALRLTVASRIASTPGAAAAAAAISLTHVVPSPPLAGISQAAYFSLSSRNPL</sequence>
<dbReference type="Proteomes" id="UP000314294">
    <property type="component" value="Unassembled WGS sequence"/>
</dbReference>
<organism evidence="1 2">
    <name type="scientific">Liparis tanakae</name>
    <name type="common">Tanaka's snailfish</name>
    <dbReference type="NCBI Taxonomy" id="230148"/>
    <lineage>
        <taxon>Eukaryota</taxon>
        <taxon>Metazoa</taxon>
        <taxon>Chordata</taxon>
        <taxon>Craniata</taxon>
        <taxon>Vertebrata</taxon>
        <taxon>Euteleostomi</taxon>
        <taxon>Actinopterygii</taxon>
        <taxon>Neopterygii</taxon>
        <taxon>Teleostei</taxon>
        <taxon>Neoteleostei</taxon>
        <taxon>Acanthomorphata</taxon>
        <taxon>Eupercaria</taxon>
        <taxon>Perciformes</taxon>
        <taxon>Cottioidei</taxon>
        <taxon>Cottales</taxon>
        <taxon>Liparidae</taxon>
        <taxon>Liparis</taxon>
    </lineage>
</organism>
<dbReference type="EMBL" id="SRLO01005570">
    <property type="protein sequence ID" value="TNN29499.1"/>
    <property type="molecule type" value="Genomic_DNA"/>
</dbReference>
<name>A0A4Z2EL15_9TELE</name>
<proteinExistence type="predicted"/>
<evidence type="ECO:0000313" key="2">
    <source>
        <dbReference type="Proteomes" id="UP000314294"/>
    </source>
</evidence>
<keyword evidence="2" id="KW-1185">Reference proteome</keyword>
<accession>A0A4Z2EL15</accession>
<evidence type="ECO:0000313" key="1">
    <source>
        <dbReference type="EMBL" id="TNN29499.1"/>
    </source>
</evidence>
<reference evidence="1 2" key="1">
    <citation type="submission" date="2019-03" db="EMBL/GenBank/DDBJ databases">
        <title>First draft genome of Liparis tanakae, snailfish: a comprehensive survey of snailfish specific genes.</title>
        <authorList>
            <person name="Kim W."/>
            <person name="Song I."/>
            <person name="Jeong J.-H."/>
            <person name="Kim D."/>
            <person name="Kim S."/>
            <person name="Ryu S."/>
            <person name="Song J.Y."/>
            <person name="Lee S.K."/>
        </authorList>
    </citation>
    <scope>NUCLEOTIDE SEQUENCE [LARGE SCALE GENOMIC DNA]</scope>
    <source>
        <tissue evidence="1">Muscle</tissue>
    </source>
</reference>
<dbReference type="AlphaFoldDB" id="A0A4Z2EL15"/>
<gene>
    <name evidence="1" type="ORF">EYF80_060352</name>
</gene>
<comment type="caution">
    <text evidence="1">The sequence shown here is derived from an EMBL/GenBank/DDBJ whole genome shotgun (WGS) entry which is preliminary data.</text>
</comment>